<feature type="signal peptide" evidence="1">
    <location>
        <begin position="1"/>
        <end position="16"/>
    </location>
</feature>
<protein>
    <submittedName>
        <fullName evidence="2">Uncharacterized protein</fullName>
    </submittedName>
</protein>
<accession>A0A9D4QDL1</accession>
<comment type="caution">
    <text evidence="2">The sequence shown here is derived from an EMBL/GenBank/DDBJ whole genome shotgun (WGS) entry which is preliminary data.</text>
</comment>
<organism evidence="2 3">
    <name type="scientific">Rhipicephalus sanguineus</name>
    <name type="common">Brown dog tick</name>
    <name type="synonym">Ixodes sanguineus</name>
    <dbReference type="NCBI Taxonomy" id="34632"/>
    <lineage>
        <taxon>Eukaryota</taxon>
        <taxon>Metazoa</taxon>
        <taxon>Ecdysozoa</taxon>
        <taxon>Arthropoda</taxon>
        <taxon>Chelicerata</taxon>
        <taxon>Arachnida</taxon>
        <taxon>Acari</taxon>
        <taxon>Parasitiformes</taxon>
        <taxon>Ixodida</taxon>
        <taxon>Ixodoidea</taxon>
        <taxon>Ixodidae</taxon>
        <taxon>Rhipicephalinae</taxon>
        <taxon>Rhipicephalus</taxon>
        <taxon>Rhipicephalus</taxon>
    </lineage>
</organism>
<reference evidence="2" key="1">
    <citation type="journal article" date="2020" name="Cell">
        <title>Large-Scale Comparative Analyses of Tick Genomes Elucidate Their Genetic Diversity and Vector Capacities.</title>
        <authorList>
            <consortium name="Tick Genome and Microbiome Consortium (TIGMIC)"/>
            <person name="Jia N."/>
            <person name="Wang J."/>
            <person name="Shi W."/>
            <person name="Du L."/>
            <person name="Sun Y."/>
            <person name="Zhan W."/>
            <person name="Jiang J.F."/>
            <person name="Wang Q."/>
            <person name="Zhang B."/>
            <person name="Ji P."/>
            <person name="Bell-Sakyi L."/>
            <person name="Cui X.M."/>
            <person name="Yuan T.T."/>
            <person name="Jiang B.G."/>
            <person name="Yang W.F."/>
            <person name="Lam T.T."/>
            <person name="Chang Q.C."/>
            <person name="Ding S.J."/>
            <person name="Wang X.J."/>
            <person name="Zhu J.G."/>
            <person name="Ruan X.D."/>
            <person name="Zhao L."/>
            <person name="Wei J.T."/>
            <person name="Ye R.Z."/>
            <person name="Que T.C."/>
            <person name="Du C.H."/>
            <person name="Zhou Y.H."/>
            <person name="Cheng J.X."/>
            <person name="Dai P.F."/>
            <person name="Guo W.B."/>
            <person name="Han X.H."/>
            <person name="Huang E.J."/>
            <person name="Li L.F."/>
            <person name="Wei W."/>
            <person name="Gao Y.C."/>
            <person name="Liu J.Z."/>
            <person name="Shao H.Z."/>
            <person name="Wang X."/>
            <person name="Wang C.C."/>
            <person name="Yang T.C."/>
            <person name="Huo Q.B."/>
            <person name="Li W."/>
            <person name="Chen H.Y."/>
            <person name="Chen S.E."/>
            <person name="Zhou L.G."/>
            <person name="Ni X.B."/>
            <person name="Tian J.H."/>
            <person name="Sheng Y."/>
            <person name="Liu T."/>
            <person name="Pan Y.S."/>
            <person name="Xia L.Y."/>
            <person name="Li J."/>
            <person name="Zhao F."/>
            <person name="Cao W.C."/>
        </authorList>
    </citation>
    <scope>NUCLEOTIDE SEQUENCE</scope>
    <source>
        <strain evidence="2">Rsan-2018</strain>
    </source>
</reference>
<sequence length="133" mass="14422">MLNRFLLFTQCLACLADPVPDSSEFLRPESNDRNYPSSTEFVHVHNSGLGGVYGPICLARDSSGLFIASSAGVLRAVIYGDDILFPSIVDQPGSVTSSARYKRTSSTPAFFSGRVHSSAGRMPNRFLLFTQLA</sequence>
<proteinExistence type="predicted"/>
<evidence type="ECO:0000313" key="3">
    <source>
        <dbReference type="Proteomes" id="UP000821837"/>
    </source>
</evidence>
<dbReference type="EMBL" id="JABSTV010001246">
    <property type="protein sequence ID" value="KAH7976026.1"/>
    <property type="molecule type" value="Genomic_DNA"/>
</dbReference>
<feature type="chain" id="PRO_5039688943" evidence="1">
    <location>
        <begin position="17"/>
        <end position="133"/>
    </location>
</feature>
<evidence type="ECO:0000256" key="1">
    <source>
        <dbReference type="SAM" id="SignalP"/>
    </source>
</evidence>
<reference evidence="2" key="2">
    <citation type="submission" date="2021-09" db="EMBL/GenBank/DDBJ databases">
        <authorList>
            <person name="Jia N."/>
            <person name="Wang J."/>
            <person name="Shi W."/>
            <person name="Du L."/>
            <person name="Sun Y."/>
            <person name="Zhan W."/>
            <person name="Jiang J."/>
            <person name="Wang Q."/>
            <person name="Zhang B."/>
            <person name="Ji P."/>
            <person name="Sakyi L.B."/>
            <person name="Cui X."/>
            <person name="Yuan T."/>
            <person name="Jiang B."/>
            <person name="Yang W."/>
            <person name="Lam T.T.-Y."/>
            <person name="Chang Q."/>
            <person name="Ding S."/>
            <person name="Wang X."/>
            <person name="Zhu J."/>
            <person name="Ruan X."/>
            <person name="Zhao L."/>
            <person name="Wei J."/>
            <person name="Que T."/>
            <person name="Du C."/>
            <person name="Cheng J."/>
            <person name="Dai P."/>
            <person name="Han X."/>
            <person name="Huang E."/>
            <person name="Gao Y."/>
            <person name="Liu J."/>
            <person name="Shao H."/>
            <person name="Ye R."/>
            <person name="Li L."/>
            <person name="Wei W."/>
            <person name="Wang X."/>
            <person name="Wang C."/>
            <person name="Huo Q."/>
            <person name="Li W."/>
            <person name="Guo W."/>
            <person name="Chen H."/>
            <person name="Chen S."/>
            <person name="Zhou L."/>
            <person name="Zhou L."/>
            <person name="Ni X."/>
            <person name="Tian J."/>
            <person name="Zhou Y."/>
            <person name="Sheng Y."/>
            <person name="Liu T."/>
            <person name="Pan Y."/>
            <person name="Xia L."/>
            <person name="Li J."/>
            <person name="Zhao F."/>
            <person name="Cao W."/>
        </authorList>
    </citation>
    <scope>NUCLEOTIDE SEQUENCE</scope>
    <source>
        <strain evidence="2">Rsan-2018</strain>
        <tissue evidence="2">Larvae</tissue>
    </source>
</reference>
<keyword evidence="1" id="KW-0732">Signal</keyword>
<dbReference type="AlphaFoldDB" id="A0A9D4QDL1"/>
<evidence type="ECO:0000313" key="2">
    <source>
        <dbReference type="EMBL" id="KAH7976026.1"/>
    </source>
</evidence>
<name>A0A9D4QDL1_RHISA</name>
<gene>
    <name evidence="2" type="ORF">HPB52_008230</name>
</gene>
<dbReference type="Proteomes" id="UP000821837">
    <property type="component" value="Chromosome 10"/>
</dbReference>
<keyword evidence="3" id="KW-1185">Reference proteome</keyword>